<reference evidence="2" key="1">
    <citation type="submission" date="2021-06" db="EMBL/GenBank/DDBJ databases">
        <authorList>
            <person name="Hodson N. C."/>
            <person name="Mongue J. A."/>
            <person name="Jaron S. K."/>
        </authorList>
    </citation>
    <scope>NUCLEOTIDE SEQUENCE</scope>
</reference>
<evidence type="ECO:0000313" key="2">
    <source>
        <dbReference type="EMBL" id="CAG7728345.1"/>
    </source>
</evidence>
<organism evidence="2 3">
    <name type="scientific">Allacma fusca</name>
    <dbReference type="NCBI Taxonomy" id="39272"/>
    <lineage>
        <taxon>Eukaryota</taxon>
        <taxon>Metazoa</taxon>
        <taxon>Ecdysozoa</taxon>
        <taxon>Arthropoda</taxon>
        <taxon>Hexapoda</taxon>
        <taxon>Collembola</taxon>
        <taxon>Symphypleona</taxon>
        <taxon>Sminthuridae</taxon>
        <taxon>Allacma</taxon>
    </lineage>
</organism>
<feature type="region of interest" description="Disordered" evidence="1">
    <location>
        <begin position="193"/>
        <end position="212"/>
    </location>
</feature>
<feature type="region of interest" description="Disordered" evidence="1">
    <location>
        <begin position="1"/>
        <end position="69"/>
    </location>
</feature>
<dbReference type="AlphaFoldDB" id="A0A8J2P1F5"/>
<gene>
    <name evidence="2" type="ORF">AFUS01_LOCUS17131</name>
</gene>
<evidence type="ECO:0000256" key="1">
    <source>
        <dbReference type="SAM" id="MobiDB-lite"/>
    </source>
</evidence>
<protein>
    <submittedName>
        <fullName evidence="2">Uncharacterized protein</fullName>
    </submittedName>
</protein>
<dbReference type="EMBL" id="CAJVCH010162209">
    <property type="protein sequence ID" value="CAG7728345.1"/>
    <property type="molecule type" value="Genomic_DNA"/>
</dbReference>
<evidence type="ECO:0000313" key="3">
    <source>
        <dbReference type="Proteomes" id="UP000708208"/>
    </source>
</evidence>
<feature type="compositionally biased region" description="Low complexity" evidence="1">
    <location>
        <begin position="27"/>
        <end position="60"/>
    </location>
</feature>
<accession>A0A8J2P1F5</accession>
<name>A0A8J2P1F5_9HEXA</name>
<keyword evidence="3" id="KW-1185">Reference proteome</keyword>
<dbReference type="Proteomes" id="UP000708208">
    <property type="component" value="Unassembled WGS sequence"/>
</dbReference>
<comment type="caution">
    <text evidence="2">The sequence shown here is derived from an EMBL/GenBank/DDBJ whole genome shotgun (WGS) entry which is preliminary data.</text>
</comment>
<sequence>MSGHYEGSHQESVNSFVLMEGDQEVESVNSSSFGADSGSQSASSMSSASSQTLSPTNSSSRFRTDTSDYLTDSTDSKMLIPSFHPYRVGEIVPGLQWPKNLRDLMNTPTGKADEPIRKISVTEIAALMCHATFVEVGFVPVNCDLDPLTVCTMRDPERVERLGKQVDPNGYSSSAGVFTWSYRVVHLIREESSAAAKRDGEGDDSLSHTDPTAMKLDSEVSSGAKVQVFCNFSGSSETKPFQLKSQIDLQPFMETSIKDLEKMKTTPEAWMKCLNFNGTKFSSSFKSTFATLCLDSMNGIMFDLRGLVCLPPEILVASIPTLWRTLIRRDFGRSPSIPAARFARVFSRIPYELSPNVEDAPHDYRSIHEAHRRHSFRARFDLVGGLANRLGARHSWLPYVTPPRPYLFRVAYDIPQLPSVHHPTNLYFHH</sequence>
<proteinExistence type="predicted"/>